<dbReference type="NCBIfam" id="TIGR00815">
    <property type="entry name" value="sulP"/>
    <property type="match status" value="1"/>
</dbReference>
<keyword evidence="4 5" id="KW-0472">Membrane</keyword>
<dbReference type="InterPro" id="IPR002645">
    <property type="entry name" value="STAS_dom"/>
</dbReference>
<dbReference type="InterPro" id="IPR001902">
    <property type="entry name" value="SLC26A/SulP_fam"/>
</dbReference>
<dbReference type="WBParaSite" id="PSU_v2.g3180.t1">
    <property type="protein sequence ID" value="PSU_v2.g3180.t1"/>
    <property type="gene ID" value="PSU_v2.g3180"/>
</dbReference>
<dbReference type="CDD" id="cd07042">
    <property type="entry name" value="STAS_SulP_like_sulfate_transporter"/>
    <property type="match status" value="1"/>
</dbReference>
<sequence length="725" mass="82118">MFENDAINFNIPPENPYIDSNNRPPMNQEEFDLRFRYCRPIHRRPLLIRKAAKFSRRYYRPFTSPRAFLKTILNFIPITKWLPRYNFKENIIHDILGGLTLGIMHVPQGIAYALLAHVQPVVGLYTSFFPPLFYMIFGTSHHNSIGSFAVVALMAGIAVQRKCENLNTQMPSDDNISTSTFASINSDNNAYDTCTRNTASTLAFCVGLIHIIMGILRLEIITTYFSDQLIAGFTTAASLQVFSSQLRALFGIHGFKNPTGIANIFRRLYLIAKNIPHANVPTCITSVCTIITLIIGKEFISPFLQKRLRLPTPFPVELVVVIMSTLISYLINLHGEFHVDIVEDIPTGLPSPSFPKFNDIPDLFPDAISIAVVVVAIHISLAQMFAKKLNYKVDSGQELYALGFTSSLASFFPVYPVSCSLGRTMVNVESGTKTILATITSSIFLLLIIIFMGKWLETLPMCVLSAIVIVALKGMVKKFWDLKILWPLSKIDFSIWIVSFLATAGLDVTPGLIISIIYALMTTVLRTQFPRWHFLSQLNGTCDYRDVKRYKETVEYKGICIYRFDSPLIFTNVERFKESIQKAFEIWLGDILPQQSILPEEIKVYPGEEKKINHAFTIHSLEDYITPDKPVAGLIYRHLIIDCSGFAFVDYMGVNALKEIFTEMRKQKVLMYFAAAKAPVRDLFEASGFYKYVSKDNFYPTISDALAIAKNDKQLQLFIYSTKFV</sequence>
<evidence type="ECO:0000313" key="8">
    <source>
        <dbReference type="WBParaSite" id="PSU_v2.g3180.t1"/>
    </source>
</evidence>
<feature type="transmembrane region" description="Helical" evidence="5">
    <location>
        <begin position="496"/>
        <end position="521"/>
    </location>
</feature>
<organism evidence="7 8">
    <name type="scientific">Panagrolaimus superbus</name>
    <dbReference type="NCBI Taxonomy" id="310955"/>
    <lineage>
        <taxon>Eukaryota</taxon>
        <taxon>Metazoa</taxon>
        <taxon>Ecdysozoa</taxon>
        <taxon>Nematoda</taxon>
        <taxon>Chromadorea</taxon>
        <taxon>Rhabditida</taxon>
        <taxon>Tylenchina</taxon>
        <taxon>Panagrolaimomorpha</taxon>
        <taxon>Panagrolaimoidea</taxon>
        <taxon>Panagrolaimidae</taxon>
        <taxon>Panagrolaimus</taxon>
    </lineage>
</organism>
<keyword evidence="3 5" id="KW-1133">Transmembrane helix</keyword>
<feature type="transmembrane region" description="Helical" evidence="5">
    <location>
        <begin position="367"/>
        <end position="386"/>
    </location>
</feature>
<evidence type="ECO:0000256" key="1">
    <source>
        <dbReference type="ARBA" id="ARBA00004141"/>
    </source>
</evidence>
<dbReference type="InterPro" id="IPR011547">
    <property type="entry name" value="SLC26A/SulP_dom"/>
</dbReference>
<feature type="transmembrane region" description="Helical" evidence="5">
    <location>
        <begin position="435"/>
        <end position="452"/>
    </location>
</feature>
<feature type="domain" description="STAS" evidence="6">
    <location>
        <begin position="549"/>
        <end position="709"/>
    </location>
</feature>
<feature type="transmembrane region" description="Helical" evidence="5">
    <location>
        <begin position="314"/>
        <end position="331"/>
    </location>
</feature>
<dbReference type="Proteomes" id="UP000887577">
    <property type="component" value="Unplaced"/>
</dbReference>
<feature type="transmembrane region" description="Helical" evidence="5">
    <location>
        <begin position="199"/>
        <end position="218"/>
    </location>
</feature>
<evidence type="ECO:0000256" key="5">
    <source>
        <dbReference type="SAM" id="Phobius"/>
    </source>
</evidence>
<feature type="transmembrane region" description="Helical" evidence="5">
    <location>
        <begin position="398"/>
        <end position="415"/>
    </location>
</feature>
<comment type="subcellular location">
    <subcellularLocation>
        <location evidence="1">Membrane</location>
        <topology evidence="1">Multi-pass membrane protein</topology>
    </subcellularLocation>
</comment>
<dbReference type="Pfam" id="PF00916">
    <property type="entry name" value="Sulfate_transp"/>
    <property type="match status" value="1"/>
</dbReference>
<reference evidence="8" key="1">
    <citation type="submission" date="2022-11" db="UniProtKB">
        <authorList>
            <consortium name="WormBaseParasite"/>
        </authorList>
    </citation>
    <scope>IDENTIFICATION</scope>
</reference>
<dbReference type="GO" id="GO:0055085">
    <property type="term" value="P:transmembrane transport"/>
    <property type="evidence" value="ECO:0007669"/>
    <property type="project" value="InterPro"/>
</dbReference>
<dbReference type="AlphaFoldDB" id="A0A914YSP6"/>
<evidence type="ECO:0000256" key="3">
    <source>
        <dbReference type="ARBA" id="ARBA00022989"/>
    </source>
</evidence>
<dbReference type="Gene3D" id="3.30.750.24">
    <property type="entry name" value="STAS domain"/>
    <property type="match status" value="1"/>
</dbReference>
<keyword evidence="2 5" id="KW-0812">Transmembrane</keyword>
<keyword evidence="7" id="KW-1185">Reference proteome</keyword>
<accession>A0A914YSP6</accession>
<dbReference type="SUPFAM" id="SSF52091">
    <property type="entry name" value="SpoIIaa-like"/>
    <property type="match status" value="1"/>
</dbReference>
<protein>
    <submittedName>
        <fullName evidence="8">STAS domain-containing protein</fullName>
    </submittedName>
</protein>
<evidence type="ECO:0000256" key="4">
    <source>
        <dbReference type="ARBA" id="ARBA00023136"/>
    </source>
</evidence>
<dbReference type="PANTHER" id="PTHR11814">
    <property type="entry name" value="SULFATE TRANSPORTER"/>
    <property type="match status" value="1"/>
</dbReference>
<dbReference type="InterPro" id="IPR036513">
    <property type="entry name" value="STAS_dom_sf"/>
</dbReference>
<evidence type="ECO:0000256" key="2">
    <source>
        <dbReference type="ARBA" id="ARBA00022692"/>
    </source>
</evidence>
<name>A0A914YSP6_9BILA</name>
<dbReference type="PROSITE" id="PS50801">
    <property type="entry name" value="STAS"/>
    <property type="match status" value="1"/>
</dbReference>
<proteinExistence type="predicted"/>
<feature type="transmembrane region" description="Helical" evidence="5">
    <location>
        <begin position="459"/>
        <end position="476"/>
    </location>
</feature>
<evidence type="ECO:0000313" key="7">
    <source>
        <dbReference type="Proteomes" id="UP000887577"/>
    </source>
</evidence>
<evidence type="ECO:0000259" key="6">
    <source>
        <dbReference type="PROSITE" id="PS50801"/>
    </source>
</evidence>
<dbReference type="Pfam" id="PF01740">
    <property type="entry name" value="STAS"/>
    <property type="match status" value="1"/>
</dbReference>
<dbReference type="GO" id="GO:0016020">
    <property type="term" value="C:membrane"/>
    <property type="evidence" value="ECO:0007669"/>
    <property type="project" value="UniProtKB-SubCell"/>
</dbReference>